<sequence length="1006" mass="111941">MTGQDDKRPNFFLLLGLDPNASWDQALFTREFAQHRASWTKASTGLGRRAQEAKKNLFLAKKIEQLMRDPTLREQERDQASQLQEAGRIARRRDLNDRLDVLLARGFLLDEEVSKLREDFAEALESSPELRQRLDAASVREAKPADEASLAPSVETELLNNLSGVGAKSLYDVLRDIDQAITDTSPRELLLAAADQLADRAHKIKDKRDPKVLHWERLSRLARVVFGTEEERRRHDVSMRRAQLRFLVSTFEEALSVAREMTAGQVELFLRRAREQGIDDLDDARSYLVAYFQTRKWPVQLPAEESQRQIARLIQCVYCHELNQPNERACRTCAEDLQIPCPNCGQVEPRYGGGCRCGFPIGQRMLVESLLVEVRSATERLDFAQAGLHLERAERIWRLPPGRSDDLTVSILAARGALDETQRQVTTMVATVERLIMGRQFVAAEQRLRAASEGLPRRDQLLKQAGRAVAQARKLYQRARHPDLPAATRAELYAEALRICDDFEPARSELQQIPPEPPSQVVALVDSPAVGVRLTWRPAPEPDVSYLVVRGTATRAPRHPEDLPDQQRLTTTTETTWWDRTATELPGQTLWYAVFTERRGTFSTPAVAAPVLVAADAADVRATAQDSAVVLTWRAPKHAARVEVRRTPLDSGADGAVLTGFAAGRAVDIEVHKGVRYRYTVRVAYRDASGALWWSPGVHQDITPVERPALPGPLTVTAKPTITGMYRHRVQLRWPAADAGAVRVVRQAGAGWLREGEVVAEKVLGRDGRILADGEDDIWIDSQFDVCSYFPVLLLENLGYVGRARRYAHVDEPTDVEGEFGGGSVRLGWRWPDGAVAALVGHDAVALPVDPTTAPGQLMVNRVGAELYGGLELPDGGDERYALVATVIRRDGLEFVTSGVPVSVRRPAVRVEYAVRHPALRRPELILWAERPTALPSLVLVSRLGRAPHTRADGTEVMKVPERTVRGQQTLALPRSTGDEPQYRLFTATTSDSVAVELAQRPAVSA</sequence>
<evidence type="ECO:0000313" key="2">
    <source>
        <dbReference type="EMBL" id="GIJ27003.1"/>
    </source>
</evidence>
<dbReference type="InterPro" id="IPR058692">
    <property type="entry name" value="Fn3_SaeA_2nd"/>
</dbReference>
<organism evidence="2 3">
    <name type="scientific">Micromonospora qiuiae</name>
    <dbReference type="NCBI Taxonomy" id="502268"/>
    <lineage>
        <taxon>Bacteria</taxon>
        <taxon>Bacillati</taxon>
        <taxon>Actinomycetota</taxon>
        <taxon>Actinomycetes</taxon>
        <taxon>Micromonosporales</taxon>
        <taxon>Micromonosporaceae</taxon>
        <taxon>Micromonospora</taxon>
    </lineage>
</organism>
<reference evidence="2 3" key="1">
    <citation type="submission" date="2021-01" db="EMBL/GenBank/DDBJ databases">
        <title>Whole genome shotgun sequence of Verrucosispora qiuiae NBRC 106684.</title>
        <authorList>
            <person name="Komaki H."/>
            <person name="Tamura T."/>
        </authorList>
    </citation>
    <scope>NUCLEOTIDE SEQUENCE [LARGE SCALE GENOMIC DNA]</scope>
    <source>
        <strain evidence="2 3">NBRC 106684</strain>
    </source>
</reference>
<evidence type="ECO:0000259" key="1">
    <source>
        <dbReference type="Pfam" id="PF25833"/>
    </source>
</evidence>
<protein>
    <recommendedName>
        <fullName evidence="1">SaeA second Fn3-like domain-containing protein</fullName>
    </recommendedName>
</protein>
<gene>
    <name evidence="2" type="ORF">Vqi01_21650</name>
</gene>
<dbReference type="Proteomes" id="UP000653076">
    <property type="component" value="Unassembled WGS sequence"/>
</dbReference>
<evidence type="ECO:0000313" key="3">
    <source>
        <dbReference type="Proteomes" id="UP000653076"/>
    </source>
</evidence>
<dbReference type="Pfam" id="PF25833">
    <property type="entry name" value="Fn3_SaeA_3rd"/>
    <property type="match status" value="1"/>
</dbReference>
<name>A0ABQ4JA83_9ACTN</name>
<dbReference type="EMBL" id="BOPC01000027">
    <property type="protein sequence ID" value="GIJ27003.1"/>
    <property type="molecule type" value="Genomic_DNA"/>
</dbReference>
<dbReference type="RefSeq" id="WP_204034596.1">
    <property type="nucleotide sequence ID" value="NZ_BOPC01000027.1"/>
</dbReference>
<feature type="domain" description="SaeA second Fn3-like" evidence="1">
    <location>
        <begin position="619"/>
        <end position="702"/>
    </location>
</feature>
<accession>A0ABQ4JA83</accession>
<comment type="caution">
    <text evidence="2">The sequence shown here is derived from an EMBL/GenBank/DDBJ whole genome shotgun (WGS) entry which is preliminary data.</text>
</comment>
<proteinExistence type="predicted"/>
<keyword evidence="3" id="KW-1185">Reference proteome</keyword>